<dbReference type="InterPro" id="IPR037151">
    <property type="entry name" value="AlkB-like_sf"/>
</dbReference>
<evidence type="ECO:0000313" key="2">
    <source>
        <dbReference type="EMBL" id="CDF38012.1"/>
    </source>
</evidence>
<dbReference type="InterPro" id="IPR005123">
    <property type="entry name" value="Oxoglu/Fe-dep_dioxygenase_dom"/>
</dbReference>
<dbReference type="InterPro" id="IPR027450">
    <property type="entry name" value="AlkB-like"/>
</dbReference>
<dbReference type="KEGG" id="ccp:CHC_T00000510001"/>
<feature type="domain" description="Fe2OG dioxygenase" evidence="1">
    <location>
        <begin position="123"/>
        <end position="228"/>
    </location>
</feature>
<dbReference type="GO" id="GO:0051213">
    <property type="term" value="F:dioxygenase activity"/>
    <property type="evidence" value="ECO:0007669"/>
    <property type="project" value="InterPro"/>
</dbReference>
<dbReference type="InterPro" id="IPR032854">
    <property type="entry name" value="ALKBH3"/>
</dbReference>
<dbReference type="STRING" id="2769.R7QHN6"/>
<sequence>MGRRQVAKRKRATDLIRPGPDGKLCLPESAGSVTYVPSFLSQADANLLLEETKDACSWERTPITFFGKSVLQPRDTAFFGTKLYSYSDERRMPTGWEEDLPASAALKRLGNQIEDHLQLPKDWFNVILANRYWHGQDFMGWHSDNEKSLGDHPIIASISLGAERRFLLRKKGVVQEGEQREKLEYVLKHGSLLVMTGTMQKTYQHSLPKVALSKCDQLRLNFTFRRVVDESDQSKG</sequence>
<dbReference type="RefSeq" id="XP_005717881.1">
    <property type="nucleotide sequence ID" value="XM_005717824.1"/>
</dbReference>
<dbReference type="GeneID" id="17325600"/>
<dbReference type="Gene3D" id="2.60.120.590">
    <property type="entry name" value="Alpha-ketoglutarate-dependent dioxygenase AlkB-like"/>
    <property type="match status" value="1"/>
</dbReference>
<gene>
    <name evidence="2" type="ORF">CHC_T00000510001</name>
</gene>
<name>R7QHN6_CHOCR</name>
<reference evidence="3" key="1">
    <citation type="journal article" date="2013" name="Proc. Natl. Acad. Sci. U.S.A.">
        <title>Genome structure and metabolic features in the red seaweed Chondrus crispus shed light on evolution of the Archaeplastida.</title>
        <authorList>
            <person name="Collen J."/>
            <person name="Porcel B."/>
            <person name="Carre W."/>
            <person name="Ball S.G."/>
            <person name="Chaparro C."/>
            <person name="Tonon T."/>
            <person name="Barbeyron T."/>
            <person name="Michel G."/>
            <person name="Noel B."/>
            <person name="Valentin K."/>
            <person name="Elias M."/>
            <person name="Artiguenave F."/>
            <person name="Arun A."/>
            <person name="Aury J.M."/>
            <person name="Barbosa-Neto J.F."/>
            <person name="Bothwell J.H."/>
            <person name="Bouget F.Y."/>
            <person name="Brillet L."/>
            <person name="Cabello-Hurtado F."/>
            <person name="Capella-Gutierrez S."/>
            <person name="Charrier B."/>
            <person name="Cladiere L."/>
            <person name="Cock J.M."/>
            <person name="Coelho S.M."/>
            <person name="Colleoni C."/>
            <person name="Czjzek M."/>
            <person name="Da Silva C."/>
            <person name="Delage L."/>
            <person name="Denoeud F."/>
            <person name="Deschamps P."/>
            <person name="Dittami S.M."/>
            <person name="Gabaldon T."/>
            <person name="Gachon C.M."/>
            <person name="Groisillier A."/>
            <person name="Herve C."/>
            <person name="Jabbari K."/>
            <person name="Katinka M."/>
            <person name="Kloareg B."/>
            <person name="Kowalczyk N."/>
            <person name="Labadie K."/>
            <person name="Leblanc C."/>
            <person name="Lopez P.J."/>
            <person name="McLachlan D.H."/>
            <person name="Meslet-Cladiere L."/>
            <person name="Moustafa A."/>
            <person name="Nehr Z."/>
            <person name="Nyvall Collen P."/>
            <person name="Panaud O."/>
            <person name="Partensky F."/>
            <person name="Poulain J."/>
            <person name="Rensing S.A."/>
            <person name="Rousvoal S."/>
            <person name="Samson G."/>
            <person name="Symeonidi A."/>
            <person name="Weissenbach J."/>
            <person name="Zambounis A."/>
            <person name="Wincker P."/>
            <person name="Boyen C."/>
        </authorList>
    </citation>
    <scope>NUCLEOTIDE SEQUENCE [LARGE SCALE GENOMIC DNA]</scope>
    <source>
        <strain evidence="3">cv. Stackhouse</strain>
    </source>
</reference>
<dbReference type="GO" id="GO:0006307">
    <property type="term" value="P:DNA alkylation repair"/>
    <property type="evidence" value="ECO:0007669"/>
    <property type="project" value="InterPro"/>
</dbReference>
<dbReference type="OrthoDB" id="545910at2759"/>
<organism evidence="2 3">
    <name type="scientific">Chondrus crispus</name>
    <name type="common">Carrageen Irish moss</name>
    <name type="synonym">Polymorpha crispa</name>
    <dbReference type="NCBI Taxonomy" id="2769"/>
    <lineage>
        <taxon>Eukaryota</taxon>
        <taxon>Rhodophyta</taxon>
        <taxon>Florideophyceae</taxon>
        <taxon>Rhodymeniophycidae</taxon>
        <taxon>Gigartinales</taxon>
        <taxon>Gigartinaceae</taxon>
        <taxon>Chondrus</taxon>
    </lineage>
</organism>
<proteinExistence type="predicted"/>
<dbReference type="EMBL" id="HG001893">
    <property type="protein sequence ID" value="CDF38012.1"/>
    <property type="molecule type" value="Genomic_DNA"/>
</dbReference>
<keyword evidence="3" id="KW-1185">Reference proteome</keyword>
<protein>
    <recommendedName>
        <fullName evidence="1">Fe2OG dioxygenase domain-containing protein</fullName>
    </recommendedName>
</protein>
<dbReference type="Proteomes" id="UP000012073">
    <property type="component" value="Unassembled WGS sequence"/>
</dbReference>
<dbReference type="PROSITE" id="PS51471">
    <property type="entry name" value="FE2OG_OXY"/>
    <property type="match status" value="1"/>
</dbReference>
<dbReference type="OMA" id="FEFHQPT"/>
<dbReference type="PANTHER" id="PTHR31212:SF4">
    <property type="entry name" value="ALPHA-KETOGLUTARATE-DEPENDENT DIOXYGENASE ALKB HOMOLOG 3"/>
    <property type="match status" value="1"/>
</dbReference>
<dbReference type="Gramene" id="CDF38012">
    <property type="protein sequence ID" value="CDF38012"/>
    <property type="gene ID" value="CHC_T00000510001"/>
</dbReference>
<accession>R7QHN6</accession>
<dbReference type="AlphaFoldDB" id="R7QHN6"/>
<dbReference type="SMR" id="R7QHN6"/>
<evidence type="ECO:0000313" key="3">
    <source>
        <dbReference type="Proteomes" id="UP000012073"/>
    </source>
</evidence>
<dbReference type="Pfam" id="PF13532">
    <property type="entry name" value="2OG-FeII_Oxy_2"/>
    <property type="match status" value="1"/>
</dbReference>
<dbReference type="PhylomeDB" id="R7QHN6"/>
<evidence type="ECO:0000259" key="1">
    <source>
        <dbReference type="PROSITE" id="PS51471"/>
    </source>
</evidence>
<dbReference type="SUPFAM" id="SSF51197">
    <property type="entry name" value="Clavaminate synthase-like"/>
    <property type="match status" value="1"/>
</dbReference>
<dbReference type="PANTHER" id="PTHR31212">
    <property type="entry name" value="ALPHA-KETOGLUTARATE-DEPENDENT DIOXYGENASE ALKB HOMOLOG 3"/>
    <property type="match status" value="1"/>
</dbReference>